<comment type="caution">
    <text evidence="9">The sequence shown here is derived from an EMBL/GenBank/DDBJ whole genome shotgun (WGS) entry which is preliminary data.</text>
</comment>
<dbReference type="GO" id="GO:0045259">
    <property type="term" value="C:proton-transporting ATP synthase complex"/>
    <property type="evidence" value="ECO:0007669"/>
    <property type="project" value="UniProtKB-KW"/>
</dbReference>
<proteinExistence type="inferred from homology"/>
<keyword evidence="3 8" id="KW-0375">Hydrogen ion transport</keyword>
<keyword evidence="7 8" id="KW-0066">ATP synthesis</keyword>
<keyword evidence="6 8" id="KW-0139">CF(1)</keyword>
<evidence type="ECO:0000256" key="1">
    <source>
        <dbReference type="ARBA" id="ARBA00004370"/>
    </source>
</evidence>
<dbReference type="GO" id="GO:0005886">
    <property type="term" value="C:plasma membrane"/>
    <property type="evidence" value="ECO:0007669"/>
    <property type="project" value="UniProtKB-SubCell"/>
</dbReference>
<evidence type="ECO:0000256" key="3">
    <source>
        <dbReference type="ARBA" id="ARBA00022781"/>
    </source>
</evidence>
<dbReference type="NCBIfam" id="NF004406">
    <property type="entry name" value="PRK05758.3-2"/>
    <property type="match status" value="1"/>
</dbReference>
<evidence type="ECO:0000256" key="2">
    <source>
        <dbReference type="ARBA" id="ARBA00022448"/>
    </source>
</evidence>
<dbReference type="AlphaFoldDB" id="A0A3N2R7V8"/>
<dbReference type="SUPFAM" id="SSF47928">
    <property type="entry name" value="N-terminal domain of the delta subunit of the F1F0-ATP synthase"/>
    <property type="match status" value="1"/>
</dbReference>
<keyword evidence="9" id="KW-0378">Hydrolase</keyword>
<name>A0A3N2R7V8_9RHOB</name>
<dbReference type="PANTHER" id="PTHR11910">
    <property type="entry name" value="ATP SYNTHASE DELTA CHAIN"/>
    <property type="match status" value="1"/>
</dbReference>
<dbReference type="OrthoDB" id="9796185at2"/>
<evidence type="ECO:0000256" key="8">
    <source>
        <dbReference type="HAMAP-Rule" id="MF_01416"/>
    </source>
</evidence>
<comment type="function">
    <text evidence="8">This protein is part of the stalk that links CF(0) to CF(1). It either transmits conformational changes from CF(0) to CF(1) or is implicated in proton conduction.</text>
</comment>
<comment type="subcellular location">
    <subcellularLocation>
        <location evidence="8">Cell membrane</location>
        <topology evidence="8">Peripheral membrane protein</topology>
    </subcellularLocation>
    <subcellularLocation>
        <location evidence="1">Membrane</location>
    </subcellularLocation>
</comment>
<dbReference type="NCBIfam" id="TIGR01145">
    <property type="entry name" value="ATP_synt_delta"/>
    <property type="match status" value="1"/>
</dbReference>
<gene>
    <name evidence="8" type="primary">atpH</name>
    <name evidence="9" type="ORF">EAT49_04345</name>
</gene>
<comment type="function">
    <text evidence="8">F(1)F(0) ATP synthase produces ATP from ADP in the presence of a proton or sodium gradient. F-type ATPases consist of two structural domains, F(1) containing the extramembraneous catalytic core and F(0) containing the membrane proton channel, linked together by a central stalk and a peripheral stalk. During catalysis, ATP synthesis in the catalytic domain of F(1) is coupled via a rotary mechanism of the central stalk subunits to proton translocation.</text>
</comment>
<dbReference type="Proteomes" id="UP000268016">
    <property type="component" value="Unassembled WGS sequence"/>
</dbReference>
<reference evidence="9 10" key="1">
    <citation type="submission" date="2018-10" db="EMBL/GenBank/DDBJ databases">
        <title>Histidinibacterium lentulum gen. nov., sp. nov., a marine bacterium from the culture broth of Picochlorum sp. 122.</title>
        <authorList>
            <person name="Wang G."/>
        </authorList>
    </citation>
    <scope>NUCLEOTIDE SEQUENCE [LARGE SCALE GENOMIC DNA]</scope>
    <source>
        <strain evidence="9 10">B17</strain>
    </source>
</reference>
<dbReference type="InterPro" id="IPR020781">
    <property type="entry name" value="ATPase_OSCP/d_CS"/>
</dbReference>
<evidence type="ECO:0000256" key="4">
    <source>
        <dbReference type="ARBA" id="ARBA00023065"/>
    </source>
</evidence>
<dbReference type="NCBIfam" id="NF004402">
    <property type="entry name" value="PRK05758.2-2"/>
    <property type="match status" value="1"/>
</dbReference>
<dbReference type="InterPro" id="IPR026015">
    <property type="entry name" value="ATP_synth_OSCP/delta_N_sf"/>
</dbReference>
<keyword evidence="2 8" id="KW-0813">Transport</keyword>
<evidence type="ECO:0000313" key="9">
    <source>
        <dbReference type="EMBL" id="ROU03534.1"/>
    </source>
</evidence>
<keyword evidence="8" id="KW-1003">Cell membrane</keyword>
<keyword evidence="5 8" id="KW-0472">Membrane</keyword>
<dbReference type="Pfam" id="PF00213">
    <property type="entry name" value="OSCP"/>
    <property type="match status" value="1"/>
</dbReference>
<evidence type="ECO:0000313" key="10">
    <source>
        <dbReference type="Proteomes" id="UP000268016"/>
    </source>
</evidence>
<keyword evidence="4 8" id="KW-0406">Ion transport</keyword>
<dbReference type="GO" id="GO:0016787">
    <property type="term" value="F:hydrolase activity"/>
    <property type="evidence" value="ECO:0007669"/>
    <property type="project" value="UniProtKB-KW"/>
</dbReference>
<dbReference type="PROSITE" id="PS00389">
    <property type="entry name" value="ATPASE_DELTA"/>
    <property type="match status" value="1"/>
</dbReference>
<dbReference type="EMBL" id="RDRB01000002">
    <property type="protein sequence ID" value="ROU03534.1"/>
    <property type="molecule type" value="Genomic_DNA"/>
</dbReference>
<dbReference type="GO" id="GO:0046933">
    <property type="term" value="F:proton-transporting ATP synthase activity, rotational mechanism"/>
    <property type="evidence" value="ECO:0007669"/>
    <property type="project" value="UniProtKB-UniRule"/>
</dbReference>
<organism evidence="9 10">
    <name type="scientific">Histidinibacterium lentulum</name>
    <dbReference type="NCBI Taxonomy" id="2480588"/>
    <lineage>
        <taxon>Bacteria</taxon>
        <taxon>Pseudomonadati</taxon>
        <taxon>Pseudomonadota</taxon>
        <taxon>Alphaproteobacteria</taxon>
        <taxon>Rhodobacterales</taxon>
        <taxon>Paracoccaceae</taxon>
        <taxon>Histidinibacterium</taxon>
    </lineage>
</organism>
<evidence type="ECO:0000256" key="5">
    <source>
        <dbReference type="ARBA" id="ARBA00023136"/>
    </source>
</evidence>
<sequence>MDVSEPASISSGIAERYATAVFDLMKEEGALDGLSADLDALGTALDESGDLRDLISSPVYSRDQQGTAMTALAQKMGLSATVTNVLGLMAQKRRLFVLPHMLRALRRRLSVERGEVEADVISAKPLSDTQSAELEKMLTAGEGKTVKINQSVDESLIGGLVIKVGSRMIDTSIKSKLAQLQTVMKEAR</sequence>
<dbReference type="PRINTS" id="PR00125">
    <property type="entry name" value="ATPASEDELTA"/>
</dbReference>
<keyword evidence="10" id="KW-1185">Reference proteome</keyword>
<protein>
    <recommendedName>
        <fullName evidence="8">ATP synthase subunit delta</fullName>
    </recommendedName>
    <alternativeName>
        <fullName evidence="8">ATP synthase F(1) sector subunit delta</fullName>
    </alternativeName>
    <alternativeName>
        <fullName evidence="8">F-type ATPase subunit delta</fullName>
        <shortName evidence="8">F-ATPase subunit delta</shortName>
    </alternativeName>
</protein>
<dbReference type="InterPro" id="IPR000711">
    <property type="entry name" value="ATPase_OSCP/dsu"/>
</dbReference>
<accession>A0A3N2R7V8</accession>
<dbReference type="Gene3D" id="1.10.520.20">
    <property type="entry name" value="N-terminal domain of the delta subunit of the F1F0-ATP synthase"/>
    <property type="match status" value="1"/>
</dbReference>
<evidence type="ECO:0000256" key="6">
    <source>
        <dbReference type="ARBA" id="ARBA00023196"/>
    </source>
</evidence>
<dbReference type="RefSeq" id="WP_123641067.1">
    <property type="nucleotide sequence ID" value="NZ_ML119082.1"/>
</dbReference>
<comment type="similarity">
    <text evidence="8">Belongs to the ATPase delta chain family.</text>
</comment>
<dbReference type="HAMAP" id="MF_01416">
    <property type="entry name" value="ATP_synth_delta_bact"/>
    <property type="match status" value="1"/>
</dbReference>
<evidence type="ECO:0000256" key="7">
    <source>
        <dbReference type="ARBA" id="ARBA00023310"/>
    </source>
</evidence>